<evidence type="ECO:0000313" key="1">
    <source>
        <dbReference type="EMBL" id="GES89971.1"/>
    </source>
</evidence>
<sequence length="739" mass="86808">MNGKEISNYPEDSNIIWRDNKRTFYYKIIKAGTYPKDILCYTKKPSSYSIPHGYVIQTTWNRNTCTVQCSINYINNKPTYVIKFGDNFSNQVVSNKSSSDVVTLFHKVNRLFIVNLLFNFNLLNILLQNFKQISQRTNTRTSGVLLFGLHLDSVHQYRIKTHKKRILKPVNEASYSTLTKRAKSMSKQILVDFTNISKNHYNPVDKPILEKVQFSVNNYRFKVNVNENIETKEYKSETMMMVVDNEQISRDAYRKLTTIEDELPREWIIAEKRIQINKYTDNKIKISTVTMPQYMDINPNENSDIFDPEVIEEVTTSIGKGGQRRIKDILKFIIPNLVKRGILNIQEPSINIRISGDGRNVGKKVKHVMITFAILEDIENLYNPNYHYTVVLYPGLENYKSLDISTMSFREKLQELKEIGININGINWMVNMYFSSDWKFLTICLGFNSANSLFFCPWCTITKKDIANIEKEWLISKKMEDINTYNGHHSTPLFSMISLDNWIPDELHIMLRVTDRLWNLLLHEIEESGYFNDIAREIIVKEMNRIKVNFHFWQEKDCRSWSFTSLMGQDKLKVLEFFDLNKVLPPTRANVIRNLWNGFFDLYTAIRDPTTDPKIFKKNAKMWLKIFLTPSTGTPNSDNFVQGLYRPSDVTPYIHVLVFHIHEFMERHKKWGLKSFSCAPVENKNHQHVTQFFRKTLRDGGNGTNRKSAILQILEFENRKLYYNCNDFHNIPNTIKLQI</sequence>
<reference evidence="1" key="1">
    <citation type="submission" date="2019-10" db="EMBL/GenBank/DDBJ databases">
        <title>Conservation and host-specific expression of non-tandemly repeated heterogenous ribosome RNA gene in arbuscular mycorrhizal fungi.</title>
        <authorList>
            <person name="Maeda T."/>
            <person name="Kobayashi Y."/>
            <person name="Nakagawa T."/>
            <person name="Ezawa T."/>
            <person name="Yamaguchi K."/>
            <person name="Bino T."/>
            <person name="Nishimoto Y."/>
            <person name="Shigenobu S."/>
            <person name="Kawaguchi M."/>
        </authorList>
    </citation>
    <scope>NUCLEOTIDE SEQUENCE</scope>
    <source>
        <strain evidence="1">HR1</strain>
    </source>
</reference>
<accession>A0A8H3LPU4</accession>
<evidence type="ECO:0000313" key="2">
    <source>
        <dbReference type="Proteomes" id="UP000615446"/>
    </source>
</evidence>
<gene>
    <name evidence="1" type="ORF">RCL2_001683300</name>
</gene>
<comment type="caution">
    <text evidence="1">The sequence shown here is derived from an EMBL/GenBank/DDBJ whole genome shotgun (WGS) entry which is preliminary data.</text>
</comment>
<name>A0A8H3LPU4_9GLOM</name>
<protein>
    <submittedName>
        <fullName evidence="1">Uncharacterized protein</fullName>
    </submittedName>
</protein>
<proteinExistence type="predicted"/>
<dbReference type="PANTHER" id="PTHR31424">
    <property type="entry name" value="PROTEIN CBG23806"/>
    <property type="match status" value="1"/>
</dbReference>
<dbReference type="Proteomes" id="UP000615446">
    <property type="component" value="Unassembled WGS sequence"/>
</dbReference>
<dbReference type="OrthoDB" id="2391906at2759"/>
<dbReference type="AlphaFoldDB" id="A0A8H3LPU4"/>
<organism evidence="1 2">
    <name type="scientific">Rhizophagus clarus</name>
    <dbReference type="NCBI Taxonomy" id="94130"/>
    <lineage>
        <taxon>Eukaryota</taxon>
        <taxon>Fungi</taxon>
        <taxon>Fungi incertae sedis</taxon>
        <taxon>Mucoromycota</taxon>
        <taxon>Glomeromycotina</taxon>
        <taxon>Glomeromycetes</taxon>
        <taxon>Glomerales</taxon>
        <taxon>Glomeraceae</taxon>
        <taxon>Rhizophagus</taxon>
    </lineage>
</organism>
<dbReference type="PANTHER" id="PTHR31424:SF5">
    <property type="entry name" value="APPLE DOMAIN-CONTAINING PROTEIN"/>
    <property type="match status" value="1"/>
</dbReference>
<dbReference type="EMBL" id="BLAL01000193">
    <property type="protein sequence ID" value="GES89971.1"/>
    <property type="molecule type" value="Genomic_DNA"/>
</dbReference>